<evidence type="ECO:0000313" key="1">
    <source>
        <dbReference type="EMBL" id="JAD62469.1"/>
    </source>
</evidence>
<organism evidence="1">
    <name type="scientific">Arundo donax</name>
    <name type="common">Giant reed</name>
    <name type="synonym">Donax arundinaceus</name>
    <dbReference type="NCBI Taxonomy" id="35708"/>
    <lineage>
        <taxon>Eukaryota</taxon>
        <taxon>Viridiplantae</taxon>
        <taxon>Streptophyta</taxon>
        <taxon>Embryophyta</taxon>
        <taxon>Tracheophyta</taxon>
        <taxon>Spermatophyta</taxon>
        <taxon>Magnoliopsida</taxon>
        <taxon>Liliopsida</taxon>
        <taxon>Poales</taxon>
        <taxon>Poaceae</taxon>
        <taxon>PACMAD clade</taxon>
        <taxon>Arundinoideae</taxon>
        <taxon>Arundineae</taxon>
        <taxon>Arundo</taxon>
    </lineage>
</organism>
<dbReference type="AlphaFoldDB" id="A0A0A9BER7"/>
<sequence length="27" mass="3243">MYQRCFFLNVNCLLPCEVAQRNVRLVL</sequence>
<reference evidence="1" key="2">
    <citation type="journal article" date="2015" name="Data Brief">
        <title>Shoot transcriptome of the giant reed, Arundo donax.</title>
        <authorList>
            <person name="Barrero R.A."/>
            <person name="Guerrero F.D."/>
            <person name="Moolhuijzen P."/>
            <person name="Goolsby J.A."/>
            <person name="Tidwell J."/>
            <person name="Bellgard S.E."/>
            <person name="Bellgard M.I."/>
        </authorList>
    </citation>
    <scope>NUCLEOTIDE SEQUENCE</scope>
    <source>
        <tissue evidence="1">Shoot tissue taken approximately 20 cm above the soil surface</tissue>
    </source>
</reference>
<reference evidence="1" key="1">
    <citation type="submission" date="2014-09" db="EMBL/GenBank/DDBJ databases">
        <authorList>
            <person name="Magalhaes I.L.F."/>
            <person name="Oliveira U."/>
            <person name="Santos F.R."/>
            <person name="Vidigal T.H.D.A."/>
            <person name="Brescovit A.D."/>
            <person name="Santos A.J."/>
        </authorList>
    </citation>
    <scope>NUCLEOTIDE SEQUENCE</scope>
    <source>
        <tissue evidence="1">Shoot tissue taken approximately 20 cm above the soil surface</tissue>
    </source>
</reference>
<protein>
    <submittedName>
        <fullName evidence="1">Uncharacterized protein</fullName>
    </submittedName>
</protein>
<dbReference type="EMBL" id="GBRH01235426">
    <property type="protein sequence ID" value="JAD62469.1"/>
    <property type="molecule type" value="Transcribed_RNA"/>
</dbReference>
<accession>A0A0A9BER7</accession>
<name>A0A0A9BER7_ARUDO</name>
<proteinExistence type="predicted"/>